<feature type="transmembrane region" description="Helical" evidence="1">
    <location>
        <begin position="36"/>
        <end position="55"/>
    </location>
</feature>
<evidence type="ECO:0000259" key="2">
    <source>
        <dbReference type="Pfam" id="PF20182"/>
    </source>
</evidence>
<dbReference type="InterPro" id="IPR050039">
    <property type="entry name" value="MAB_1171c-like"/>
</dbReference>
<feature type="transmembrane region" description="Helical" evidence="1">
    <location>
        <begin position="6"/>
        <end position="24"/>
    </location>
</feature>
<dbReference type="EMBL" id="BAAABV010000024">
    <property type="protein sequence ID" value="GAA0314322.1"/>
    <property type="molecule type" value="Genomic_DNA"/>
</dbReference>
<feature type="transmembrane region" description="Helical" evidence="1">
    <location>
        <begin position="67"/>
        <end position="90"/>
    </location>
</feature>
<comment type="caution">
    <text evidence="3">The sequence shown here is derived from an EMBL/GenBank/DDBJ whole genome shotgun (WGS) entry which is preliminary data.</text>
</comment>
<proteinExistence type="predicted"/>
<evidence type="ECO:0000256" key="1">
    <source>
        <dbReference type="SAM" id="Phobius"/>
    </source>
</evidence>
<feature type="transmembrane region" description="Helical" evidence="1">
    <location>
        <begin position="102"/>
        <end position="122"/>
    </location>
</feature>
<keyword evidence="1" id="KW-0812">Transmembrane</keyword>
<feature type="domain" description="DUF6545" evidence="2">
    <location>
        <begin position="246"/>
        <end position="379"/>
    </location>
</feature>
<dbReference type="NCBIfam" id="NF042915">
    <property type="entry name" value="MAB_1171c_fam"/>
    <property type="match status" value="1"/>
</dbReference>
<reference evidence="4" key="1">
    <citation type="journal article" date="2019" name="Int. J. Syst. Evol. Microbiol.">
        <title>The Global Catalogue of Microorganisms (GCM) 10K type strain sequencing project: providing services to taxonomists for standard genome sequencing and annotation.</title>
        <authorList>
            <consortium name="The Broad Institute Genomics Platform"/>
            <consortium name="The Broad Institute Genome Sequencing Center for Infectious Disease"/>
            <person name="Wu L."/>
            <person name="Ma J."/>
        </authorList>
    </citation>
    <scope>NUCLEOTIDE SEQUENCE [LARGE SCALE GENOMIC DNA]</scope>
    <source>
        <strain evidence="4">JCM 4505</strain>
    </source>
</reference>
<protein>
    <recommendedName>
        <fullName evidence="2">DUF6545 domain-containing protein</fullName>
    </recommendedName>
</protein>
<keyword evidence="1" id="KW-1133">Transmembrane helix</keyword>
<dbReference type="Pfam" id="PF20182">
    <property type="entry name" value="DUF6545"/>
    <property type="match status" value="1"/>
</dbReference>
<sequence>MKGPDYYIPAAAMAVSLVCKLPALRTNWRDPLLRSVCFLLLLAGSVFTFAAPPTIEAVNRWTGVPNFSAPLVYCLMTAFSASCLVLVFNWRGGPAEEIRNTSLRWIAGYAVVVVAIIVLFSLGSVPVERLRDFDTYYANTPYIRLMIASYLLAHNVAVMMMVSMCWRWSLQVCGWLRAGLLIIVSGYAISLAYDAAKMSAVAARWLGRDLDFLSTFVAPPLASAGALVSSVGFVLPLVYQRVSDSWRTWSTYRHLGALWHEVQSTAPSGTPGVRMSWWSPAAIRVIQRESDIHDGFLRLGPCFDRRHRDTAYERALENGADEETARAVADAAMVAAAVLVCAADPEAAAGSEEEPADGERVLVTADGPRDLVRISRALRHSPLVAAARRRAAPAGS</sequence>
<keyword evidence="1" id="KW-0472">Membrane</keyword>
<evidence type="ECO:0000313" key="4">
    <source>
        <dbReference type="Proteomes" id="UP001501867"/>
    </source>
</evidence>
<dbReference type="RefSeq" id="WP_344166463.1">
    <property type="nucleotide sequence ID" value="NZ_BAAABV010000024.1"/>
</dbReference>
<organism evidence="3 4">
    <name type="scientific">Streptomyces polychromogenes</name>
    <dbReference type="NCBI Taxonomy" id="67342"/>
    <lineage>
        <taxon>Bacteria</taxon>
        <taxon>Bacillati</taxon>
        <taxon>Actinomycetota</taxon>
        <taxon>Actinomycetes</taxon>
        <taxon>Kitasatosporales</taxon>
        <taxon>Streptomycetaceae</taxon>
        <taxon>Streptomyces</taxon>
    </lineage>
</organism>
<feature type="transmembrane region" description="Helical" evidence="1">
    <location>
        <begin position="216"/>
        <end position="239"/>
    </location>
</feature>
<accession>A0ABP3FBX3</accession>
<name>A0ABP3FBX3_9ACTN</name>
<gene>
    <name evidence="3" type="ORF">GCM10010302_61840</name>
</gene>
<feature type="transmembrane region" description="Helical" evidence="1">
    <location>
        <begin position="174"/>
        <end position="196"/>
    </location>
</feature>
<dbReference type="InterPro" id="IPR046675">
    <property type="entry name" value="DUF6545"/>
</dbReference>
<dbReference type="Proteomes" id="UP001501867">
    <property type="component" value="Unassembled WGS sequence"/>
</dbReference>
<keyword evidence="4" id="KW-1185">Reference proteome</keyword>
<evidence type="ECO:0000313" key="3">
    <source>
        <dbReference type="EMBL" id="GAA0314322.1"/>
    </source>
</evidence>
<feature type="transmembrane region" description="Helical" evidence="1">
    <location>
        <begin position="142"/>
        <end position="162"/>
    </location>
</feature>